<dbReference type="InterPro" id="IPR050766">
    <property type="entry name" value="Bact_Lucif_Oxidored"/>
</dbReference>
<dbReference type="NCBIfam" id="TIGR03858">
    <property type="entry name" value="LLM_2I7G"/>
    <property type="match status" value="1"/>
</dbReference>
<evidence type="ECO:0000313" key="4">
    <source>
        <dbReference type="EMBL" id="GIH15657.1"/>
    </source>
</evidence>
<dbReference type="InterPro" id="IPR011251">
    <property type="entry name" value="Luciferase-like_dom"/>
</dbReference>
<gene>
    <name evidence="4" type="ORF">Raf01_38290</name>
</gene>
<evidence type="ECO:0000256" key="1">
    <source>
        <dbReference type="ARBA" id="ARBA00023002"/>
    </source>
</evidence>
<evidence type="ECO:0000256" key="2">
    <source>
        <dbReference type="ARBA" id="ARBA00023033"/>
    </source>
</evidence>
<proteinExistence type="predicted"/>
<dbReference type="GO" id="GO:0005829">
    <property type="term" value="C:cytosol"/>
    <property type="evidence" value="ECO:0007669"/>
    <property type="project" value="TreeGrafter"/>
</dbReference>
<evidence type="ECO:0000313" key="5">
    <source>
        <dbReference type="Proteomes" id="UP000642748"/>
    </source>
</evidence>
<evidence type="ECO:0000259" key="3">
    <source>
        <dbReference type="Pfam" id="PF00296"/>
    </source>
</evidence>
<dbReference type="GO" id="GO:0016705">
    <property type="term" value="F:oxidoreductase activity, acting on paired donors, with incorporation or reduction of molecular oxygen"/>
    <property type="evidence" value="ECO:0007669"/>
    <property type="project" value="InterPro"/>
</dbReference>
<dbReference type="InterPro" id="IPR036661">
    <property type="entry name" value="Luciferase-like_sf"/>
</dbReference>
<dbReference type="Proteomes" id="UP000642748">
    <property type="component" value="Unassembled WGS sequence"/>
</dbReference>
<dbReference type="EMBL" id="BONZ01000036">
    <property type="protein sequence ID" value="GIH15657.1"/>
    <property type="molecule type" value="Genomic_DNA"/>
</dbReference>
<dbReference type="GO" id="GO:0004497">
    <property type="term" value="F:monooxygenase activity"/>
    <property type="evidence" value="ECO:0007669"/>
    <property type="project" value="UniProtKB-KW"/>
</dbReference>
<keyword evidence="5" id="KW-1185">Reference proteome</keyword>
<protein>
    <submittedName>
        <fullName evidence="4">Oxidoreductase</fullName>
    </submittedName>
</protein>
<name>A0A8J3VR26_9ACTN</name>
<dbReference type="Pfam" id="PF00296">
    <property type="entry name" value="Bac_luciferase"/>
    <property type="match status" value="1"/>
</dbReference>
<keyword evidence="2" id="KW-0503">Monooxygenase</keyword>
<accession>A0A8J3VR26</accession>
<dbReference type="PANTHER" id="PTHR30137">
    <property type="entry name" value="LUCIFERASE-LIKE MONOOXYGENASE"/>
    <property type="match status" value="1"/>
</dbReference>
<dbReference type="AlphaFoldDB" id="A0A8J3VR26"/>
<feature type="domain" description="Luciferase-like" evidence="3">
    <location>
        <begin position="21"/>
        <end position="305"/>
    </location>
</feature>
<keyword evidence="1" id="KW-0560">Oxidoreductase</keyword>
<comment type="caution">
    <text evidence="4">The sequence shown here is derived from an EMBL/GenBank/DDBJ whole genome shotgun (WGS) entry which is preliminary data.</text>
</comment>
<reference evidence="4" key="1">
    <citation type="submission" date="2021-01" db="EMBL/GenBank/DDBJ databases">
        <title>Whole genome shotgun sequence of Rugosimonospora africana NBRC 104875.</title>
        <authorList>
            <person name="Komaki H."/>
            <person name="Tamura T."/>
        </authorList>
    </citation>
    <scope>NUCLEOTIDE SEQUENCE</scope>
    <source>
        <strain evidence="4">NBRC 104875</strain>
    </source>
</reference>
<sequence>MMSGTQGRHPIVIGVDSFGDLTTDRDGTPLGQPENIRELVAEGVLAERSGLDFFGLGEHHTEEMPLSAPDLVLAAIAARTSRIHLGSAVTVLSSDDPVRVFQRYATLDALSSGRAEVILGRGSSIESFPLYGFDLADYDRLFEEKLNLFAQLRTEKPVTWSGTTRAAVPGLQVFPRTAGGALPTWVGVGGNPASVVRAARYGFSLMLAIIGGNPARFTRLSRLYREATRQAGFDPLPIGVHSPGHVAATDERAKREYWPTYETFMLEARRQRGFPTITREYFEHEVEYGSLYVGSPETVAARIARTMTTLDATRFDLKYGMGPMPHDTLMENLRLFGTEVAPRVREQLGAASSKLD</sequence>
<dbReference type="SUPFAM" id="SSF51679">
    <property type="entry name" value="Bacterial luciferase-like"/>
    <property type="match status" value="1"/>
</dbReference>
<dbReference type="Gene3D" id="3.20.20.30">
    <property type="entry name" value="Luciferase-like domain"/>
    <property type="match status" value="1"/>
</dbReference>
<dbReference type="PANTHER" id="PTHR30137:SF8">
    <property type="entry name" value="BLR5498 PROTEIN"/>
    <property type="match status" value="1"/>
</dbReference>
<dbReference type="InterPro" id="IPR022290">
    <property type="entry name" value="LLM_Atu2307-like"/>
</dbReference>
<organism evidence="4 5">
    <name type="scientific">Rugosimonospora africana</name>
    <dbReference type="NCBI Taxonomy" id="556532"/>
    <lineage>
        <taxon>Bacteria</taxon>
        <taxon>Bacillati</taxon>
        <taxon>Actinomycetota</taxon>
        <taxon>Actinomycetes</taxon>
        <taxon>Micromonosporales</taxon>
        <taxon>Micromonosporaceae</taxon>
        <taxon>Rugosimonospora</taxon>
    </lineage>
</organism>